<gene>
    <name evidence="2" type="ORF">Thiowin_01061</name>
</gene>
<dbReference type="Proteomes" id="UP001432180">
    <property type="component" value="Chromosome"/>
</dbReference>
<evidence type="ECO:0008006" key="4">
    <source>
        <dbReference type="Google" id="ProtNLM"/>
    </source>
</evidence>
<reference evidence="2 3" key="1">
    <citation type="journal article" date="2023" name="Microorganisms">
        <title>Thiorhodovibrio frisius and Trv. litoralis spp. nov., Two Novel Members from a Clade of Fastidious Purple Sulfur Bacteria That Exhibit Unique Red-Shifted Light-Harvesting Capabilities.</title>
        <authorList>
            <person name="Methner A."/>
            <person name="Kuzyk S.B."/>
            <person name="Petersen J."/>
            <person name="Bauer S."/>
            <person name="Brinkmann H."/>
            <person name="Sichau K."/>
            <person name="Wanner G."/>
            <person name="Wolf J."/>
            <person name="Neumann-Schaal M."/>
            <person name="Henke P."/>
            <person name="Tank M."/>
            <person name="Sproer C."/>
            <person name="Bunk B."/>
            <person name="Overmann J."/>
        </authorList>
    </citation>
    <scope>NUCLEOTIDE SEQUENCE [LARGE SCALE GENOMIC DNA]</scope>
    <source>
        <strain evidence="2 3">DSM 6702</strain>
    </source>
</reference>
<evidence type="ECO:0000313" key="3">
    <source>
        <dbReference type="Proteomes" id="UP001432180"/>
    </source>
</evidence>
<evidence type="ECO:0000313" key="2">
    <source>
        <dbReference type="EMBL" id="WPL16114.1"/>
    </source>
</evidence>
<proteinExistence type="predicted"/>
<accession>A0ABZ0S6B0</accession>
<evidence type="ECO:0000256" key="1">
    <source>
        <dbReference type="SAM" id="MobiDB-lite"/>
    </source>
</evidence>
<name>A0ABZ0S6B0_9GAMM</name>
<keyword evidence="3" id="KW-1185">Reference proteome</keyword>
<sequence>MTLEKAYRGNHQANASGDKANKPHKVLIMALVKENRDRPRFLARLSSS</sequence>
<protein>
    <recommendedName>
        <fullName evidence="4">Transposase</fullName>
    </recommendedName>
</protein>
<organism evidence="2 3">
    <name type="scientific">Thiorhodovibrio winogradskyi</name>
    <dbReference type="NCBI Taxonomy" id="77007"/>
    <lineage>
        <taxon>Bacteria</taxon>
        <taxon>Pseudomonadati</taxon>
        <taxon>Pseudomonadota</taxon>
        <taxon>Gammaproteobacteria</taxon>
        <taxon>Chromatiales</taxon>
        <taxon>Chromatiaceae</taxon>
        <taxon>Thiorhodovibrio</taxon>
    </lineage>
</organism>
<feature type="region of interest" description="Disordered" evidence="1">
    <location>
        <begin position="1"/>
        <end position="23"/>
    </location>
</feature>
<dbReference type="EMBL" id="CP121472">
    <property type="protein sequence ID" value="WPL16114.1"/>
    <property type="molecule type" value="Genomic_DNA"/>
</dbReference>